<evidence type="ECO:0000256" key="1">
    <source>
        <dbReference type="SAM" id="MobiDB-lite"/>
    </source>
</evidence>
<reference evidence="3" key="1">
    <citation type="journal article" date="2014" name="Int. J. Syst. Evol. Microbiol.">
        <title>Complete genome sequence of Corynebacterium casei LMG S-19264T (=DSM 44701T), isolated from a smear-ripened cheese.</title>
        <authorList>
            <consortium name="US DOE Joint Genome Institute (JGI-PGF)"/>
            <person name="Walter F."/>
            <person name="Albersmeier A."/>
            <person name="Kalinowski J."/>
            <person name="Ruckert C."/>
        </authorList>
    </citation>
    <scope>NUCLEOTIDE SEQUENCE</scope>
    <source>
        <strain evidence="3">JCM 3131</strain>
    </source>
</reference>
<keyword evidence="2" id="KW-0732">Signal</keyword>
<dbReference type="Proteomes" id="UP000620156">
    <property type="component" value="Unassembled WGS sequence"/>
</dbReference>
<comment type="caution">
    <text evidence="3">The sequence shown here is derived from an EMBL/GenBank/DDBJ whole genome shotgun (WGS) entry which is preliminary data.</text>
</comment>
<evidence type="ECO:0000313" key="3">
    <source>
        <dbReference type="EMBL" id="GGQ73038.1"/>
    </source>
</evidence>
<dbReference type="RefSeq" id="WP_189218970.1">
    <property type="nucleotide sequence ID" value="NZ_BMQK01000012.1"/>
</dbReference>
<dbReference type="PROSITE" id="PS51257">
    <property type="entry name" value="PROKAR_LIPOPROTEIN"/>
    <property type="match status" value="1"/>
</dbReference>
<dbReference type="EMBL" id="BMQK01000012">
    <property type="protein sequence ID" value="GGQ73038.1"/>
    <property type="molecule type" value="Genomic_DNA"/>
</dbReference>
<feature type="region of interest" description="Disordered" evidence="1">
    <location>
        <begin position="24"/>
        <end position="77"/>
    </location>
</feature>
<feature type="compositionally biased region" description="Low complexity" evidence="1">
    <location>
        <begin position="53"/>
        <end position="68"/>
    </location>
</feature>
<dbReference type="AlphaFoldDB" id="A0A918EVS7"/>
<sequence>MKRTALAALVVAALACCAGAPSPTPPGPTHRLAHVPHLTGPGFPRADPDTGQPTAPSAPTAAARGNAPCAPPPAPAAPVTAQARALARCLTAGSDRPRDRPPAPDETVVTARSLTITGLLCAPSGRADAPCRAAAVTLHDPHIIQTNNSATMCVTAPRITAGGSIRFAARRITGRVLGLLPVRFSSATVPPVPVPYITLTHARIEGLHLQADTVSAPHGRIHADDGCPP</sequence>
<keyword evidence="4" id="KW-1185">Reference proteome</keyword>
<name>A0A918EVS7_9ACTN</name>
<evidence type="ECO:0008006" key="5">
    <source>
        <dbReference type="Google" id="ProtNLM"/>
    </source>
</evidence>
<proteinExistence type="predicted"/>
<accession>A0A918EVS7</accession>
<gene>
    <name evidence="3" type="ORF">GCM10010145_48450</name>
</gene>
<protein>
    <recommendedName>
        <fullName evidence="5">Lipoprotein</fullName>
    </recommendedName>
</protein>
<feature type="chain" id="PRO_5036816908" description="Lipoprotein" evidence="2">
    <location>
        <begin position="21"/>
        <end position="229"/>
    </location>
</feature>
<evidence type="ECO:0000313" key="4">
    <source>
        <dbReference type="Proteomes" id="UP000620156"/>
    </source>
</evidence>
<feature type="signal peptide" evidence="2">
    <location>
        <begin position="1"/>
        <end position="20"/>
    </location>
</feature>
<reference evidence="3" key="2">
    <citation type="submission" date="2020-09" db="EMBL/GenBank/DDBJ databases">
        <authorList>
            <person name="Sun Q."/>
            <person name="Ohkuma M."/>
        </authorList>
    </citation>
    <scope>NUCLEOTIDE SEQUENCE</scope>
    <source>
        <strain evidence="3">JCM 3131</strain>
    </source>
</reference>
<evidence type="ECO:0000256" key="2">
    <source>
        <dbReference type="SAM" id="SignalP"/>
    </source>
</evidence>
<organism evidence="3 4">
    <name type="scientific">Streptomyces ruber</name>
    <dbReference type="NCBI Taxonomy" id="83378"/>
    <lineage>
        <taxon>Bacteria</taxon>
        <taxon>Bacillati</taxon>
        <taxon>Actinomycetota</taxon>
        <taxon>Actinomycetes</taxon>
        <taxon>Kitasatosporales</taxon>
        <taxon>Streptomycetaceae</taxon>
        <taxon>Streptomyces</taxon>
    </lineage>
</organism>